<keyword evidence="1" id="KW-1133">Transmembrane helix</keyword>
<keyword evidence="3" id="KW-1185">Reference proteome</keyword>
<organism evidence="2 3">
    <name type="scientific">Leptolyngbya boryana NIES-2135</name>
    <dbReference type="NCBI Taxonomy" id="1973484"/>
    <lineage>
        <taxon>Bacteria</taxon>
        <taxon>Bacillati</taxon>
        <taxon>Cyanobacteriota</taxon>
        <taxon>Cyanophyceae</taxon>
        <taxon>Leptolyngbyales</taxon>
        <taxon>Leptolyngbyaceae</taxon>
        <taxon>Leptolyngbya group</taxon>
        <taxon>Leptolyngbya</taxon>
    </lineage>
</organism>
<dbReference type="EMBL" id="AP018203">
    <property type="protein sequence ID" value="BAY54398.1"/>
    <property type="molecule type" value="Genomic_DNA"/>
</dbReference>
<accession>A0A1Z4JCI7</accession>
<keyword evidence="1" id="KW-0812">Transmembrane</keyword>
<evidence type="ECO:0000256" key="1">
    <source>
        <dbReference type="SAM" id="Phobius"/>
    </source>
</evidence>
<feature type="transmembrane region" description="Helical" evidence="1">
    <location>
        <begin position="71"/>
        <end position="90"/>
    </location>
</feature>
<dbReference type="Proteomes" id="UP000217895">
    <property type="component" value="Chromosome"/>
</dbReference>
<gene>
    <name evidence="2" type="ORF">NIES2135_12150</name>
</gene>
<evidence type="ECO:0000313" key="2">
    <source>
        <dbReference type="EMBL" id="BAY54398.1"/>
    </source>
</evidence>
<dbReference type="AlphaFoldDB" id="A0A1Z4JCI7"/>
<proteinExistence type="predicted"/>
<protein>
    <submittedName>
        <fullName evidence="2">Uncharacterized protein</fullName>
    </submittedName>
</protein>
<evidence type="ECO:0000313" key="3">
    <source>
        <dbReference type="Proteomes" id="UP000217895"/>
    </source>
</evidence>
<reference evidence="2 3" key="1">
    <citation type="submission" date="2017-06" db="EMBL/GenBank/DDBJ databases">
        <title>Genome sequencing of cyanobaciteial culture collection at National Institute for Environmental Studies (NIES).</title>
        <authorList>
            <person name="Hirose Y."/>
            <person name="Shimura Y."/>
            <person name="Fujisawa T."/>
            <person name="Nakamura Y."/>
            <person name="Kawachi M."/>
        </authorList>
    </citation>
    <scope>NUCLEOTIDE SEQUENCE [LARGE SCALE GENOMIC DNA]</scope>
    <source>
        <strain evidence="2 3">NIES-2135</strain>
    </source>
</reference>
<keyword evidence="1" id="KW-0472">Membrane</keyword>
<sequence length="102" mass="10692">MSFGITISYLRSLLLAVLLSFLTPIALIGSAIIILLCIGSVPGLMLFGQACATQLLYFLATFGNGSAWEGVIVIGCACAVVGGLFDTYIFTVTTSTDKFDAK</sequence>
<name>A0A1Z4JCI7_LEPBY</name>
<feature type="transmembrane region" description="Helical" evidence="1">
    <location>
        <begin position="41"/>
        <end position="59"/>
    </location>
</feature>
<feature type="transmembrane region" description="Helical" evidence="1">
    <location>
        <begin position="12"/>
        <end position="35"/>
    </location>
</feature>